<evidence type="ECO:0000313" key="2">
    <source>
        <dbReference type="EMBL" id="KJH43368.1"/>
    </source>
</evidence>
<gene>
    <name evidence="2" type="ORF">DICVIV_10615</name>
</gene>
<dbReference type="AlphaFoldDB" id="A0A0D8XFK0"/>
<evidence type="ECO:0000313" key="3">
    <source>
        <dbReference type="Proteomes" id="UP000053766"/>
    </source>
</evidence>
<accession>A0A0D8XFK0</accession>
<feature type="compositionally biased region" description="Polar residues" evidence="1">
    <location>
        <begin position="46"/>
        <end position="68"/>
    </location>
</feature>
<reference evidence="2 3" key="1">
    <citation type="submission" date="2013-11" db="EMBL/GenBank/DDBJ databases">
        <title>Draft genome of the bovine lungworm Dictyocaulus viviparus.</title>
        <authorList>
            <person name="Mitreva M."/>
        </authorList>
    </citation>
    <scope>NUCLEOTIDE SEQUENCE [LARGE SCALE GENOMIC DNA]</scope>
    <source>
        <strain evidence="2 3">HannoverDv2000</strain>
    </source>
</reference>
<proteinExistence type="predicted"/>
<name>A0A0D8XFK0_DICVI</name>
<sequence length="187" mass="21053">MIVSISMVQIINQAQSVPPYYRRLDNTFCIPMVSSSNLSISDVSNQNNSNPTTSAYPSPEMKSQQVLVSRNDDNEENITNEKIGTEIKVLRNDDENSLKKPKKYIYPTVVVSKSSETTSGKILEENEKQSEHLHLLSSFATNSSRRQSTTANRICENIRNNDLSGAARIRHSIGEITCEGDYDHSYY</sequence>
<dbReference type="Proteomes" id="UP000053766">
    <property type="component" value="Unassembled WGS sequence"/>
</dbReference>
<organism evidence="2 3">
    <name type="scientific">Dictyocaulus viviparus</name>
    <name type="common">Bovine lungworm</name>
    <dbReference type="NCBI Taxonomy" id="29172"/>
    <lineage>
        <taxon>Eukaryota</taxon>
        <taxon>Metazoa</taxon>
        <taxon>Ecdysozoa</taxon>
        <taxon>Nematoda</taxon>
        <taxon>Chromadorea</taxon>
        <taxon>Rhabditida</taxon>
        <taxon>Rhabditina</taxon>
        <taxon>Rhabditomorpha</taxon>
        <taxon>Strongyloidea</taxon>
        <taxon>Metastrongylidae</taxon>
        <taxon>Dictyocaulus</taxon>
    </lineage>
</organism>
<feature type="region of interest" description="Disordered" evidence="1">
    <location>
        <begin position="39"/>
        <end position="78"/>
    </location>
</feature>
<dbReference type="EMBL" id="KN716566">
    <property type="protein sequence ID" value="KJH43368.1"/>
    <property type="molecule type" value="Genomic_DNA"/>
</dbReference>
<reference evidence="3" key="2">
    <citation type="journal article" date="2016" name="Sci. Rep.">
        <title>Dictyocaulus viviparus genome, variome and transcriptome elucidate lungworm biology and support future intervention.</title>
        <authorList>
            <person name="McNulty S.N."/>
            <person name="Strube C."/>
            <person name="Rosa B.A."/>
            <person name="Martin J.C."/>
            <person name="Tyagi R."/>
            <person name="Choi Y.J."/>
            <person name="Wang Q."/>
            <person name="Hallsworth Pepin K."/>
            <person name="Zhang X."/>
            <person name="Ozersky P."/>
            <person name="Wilson R.K."/>
            <person name="Sternberg P.W."/>
            <person name="Gasser R.B."/>
            <person name="Mitreva M."/>
        </authorList>
    </citation>
    <scope>NUCLEOTIDE SEQUENCE [LARGE SCALE GENOMIC DNA]</scope>
    <source>
        <strain evidence="3">HannoverDv2000</strain>
    </source>
</reference>
<evidence type="ECO:0000256" key="1">
    <source>
        <dbReference type="SAM" id="MobiDB-lite"/>
    </source>
</evidence>
<protein>
    <submittedName>
        <fullName evidence="2">Uncharacterized protein</fullName>
    </submittedName>
</protein>
<keyword evidence="3" id="KW-1185">Reference proteome</keyword>